<name>A0ABY7VC53_9GAMM</name>
<evidence type="ECO:0000256" key="1">
    <source>
        <dbReference type="ARBA" id="ARBA00009477"/>
    </source>
</evidence>
<reference evidence="3 4" key="1">
    <citation type="journal article" date="2022" name="Mar. Drugs">
        <title>Bioassay-Guided Fractionation Leads to the Detection of Cholic Acid Generated by the Rare Thalassomonas sp.</title>
        <authorList>
            <person name="Pheiffer F."/>
            <person name="Schneider Y.K."/>
            <person name="Hansen E.H."/>
            <person name="Andersen J.H."/>
            <person name="Isaksson J."/>
            <person name="Busche T."/>
            <person name="R C."/>
            <person name="Kalinowski J."/>
            <person name="Zyl L.V."/>
            <person name="Trindade M."/>
        </authorList>
    </citation>
    <scope>NUCLEOTIDE SEQUENCE [LARGE SCALE GENOMIC DNA]</scope>
    <source>
        <strain evidence="3 4">A5K-61T</strain>
    </source>
</reference>
<dbReference type="InterPro" id="IPR006143">
    <property type="entry name" value="RND_pump_MFP"/>
</dbReference>
<sequence>MSKLRQYFYQSKNKSKSRLLAAGILFSLNALSCWSWAQEAPASPVKVDTVTREVLAATADLMGTVYSRSDVQITAGVNGRLAWLAEPGSFVEQDQVLVKMDLLPLQLQQAEQTAEIKRAEINMRYQQHELTRLQTLIKTKAASQFQLDQTRSRYELAVMDIEIARLKLKQIEDQLTRATVTAPYSGVVTERLARAGSDVNRSDVLLKFLDTEQLEVRVYVPVKYLPYVRKGKSLNLTATGQQVSADVTAVIPSADHRSQTFEVRIALPQHLNEAWTAGQLIKVGVPVQNTEAALTVHRDALILRKDGTYVVKVDRDNKVRRLQVSVGEGVRDRVSVTGELVDGDKVAIRGAERLNEGQSVVIQSL</sequence>
<dbReference type="SUPFAM" id="SSF111369">
    <property type="entry name" value="HlyD-like secretion proteins"/>
    <property type="match status" value="1"/>
</dbReference>
<dbReference type="Gene3D" id="2.40.30.170">
    <property type="match status" value="1"/>
</dbReference>
<dbReference type="Gene3D" id="1.10.287.470">
    <property type="entry name" value="Helix hairpin bin"/>
    <property type="match status" value="1"/>
</dbReference>
<protein>
    <submittedName>
        <fullName evidence="3">Efflux RND transporter periplasmic adaptor subunit</fullName>
    </submittedName>
</protein>
<dbReference type="RefSeq" id="WP_274051004.1">
    <property type="nucleotide sequence ID" value="NZ_CP059693.1"/>
</dbReference>
<keyword evidence="4" id="KW-1185">Reference proteome</keyword>
<gene>
    <name evidence="3" type="ORF">H3N35_22255</name>
</gene>
<evidence type="ECO:0000313" key="4">
    <source>
        <dbReference type="Proteomes" id="UP001215231"/>
    </source>
</evidence>
<feature type="signal peptide" evidence="2">
    <location>
        <begin position="1"/>
        <end position="37"/>
    </location>
</feature>
<evidence type="ECO:0000256" key="2">
    <source>
        <dbReference type="SAM" id="SignalP"/>
    </source>
</evidence>
<accession>A0ABY7VC53</accession>
<dbReference type="PANTHER" id="PTHR30469:SF15">
    <property type="entry name" value="HLYD FAMILY OF SECRETION PROTEINS"/>
    <property type="match status" value="1"/>
</dbReference>
<feature type="chain" id="PRO_5046919840" evidence="2">
    <location>
        <begin position="38"/>
        <end position="365"/>
    </location>
</feature>
<evidence type="ECO:0000313" key="3">
    <source>
        <dbReference type="EMBL" id="WDE10935.1"/>
    </source>
</evidence>
<dbReference type="Proteomes" id="UP001215231">
    <property type="component" value="Chromosome"/>
</dbReference>
<dbReference type="NCBIfam" id="TIGR01730">
    <property type="entry name" value="RND_mfp"/>
    <property type="match status" value="1"/>
</dbReference>
<dbReference type="Gene3D" id="2.40.50.100">
    <property type="match status" value="1"/>
</dbReference>
<dbReference type="PANTHER" id="PTHR30469">
    <property type="entry name" value="MULTIDRUG RESISTANCE PROTEIN MDTA"/>
    <property type="match status" value="1"/>
</dbReference>
<proteinExistence type="inferred from homology"/>
<dbReference type="EMBL" id="CP059693">
    <property type="protein sequence ID" value="WDE10935.1"/>
    <property type="molecule type" value="Genomic_DNA"/>
</dbReference>
<keyword evidence="2" id="KW-0732">Signal</keyword>
<comment type="similarity">
    <text evidence="1">Belongs to the membrane fusion protein (MFP) (TC 8.A.1) family.</text>
</comment>
<organism evidence="3 4">
    <name type="scientific">Thalassomonas haliotis</name>
    <dbReference type="NCBI Taxonomy" id="485448"/>
    <lineage>
        <taxon>Bacteria</taxon>
        <taxon>Pseudomonadati</taxon>
        <taxon>Pseudomonadota</taxon>
        <taxon>Gammaproteobacteria</taxon>
        <taxon>Alteromonadales</taxon>
        <taxon>Colwelliaceae</taxon>
        <taxon>Thalassomonas</taxon>
    </lineage>
</organism>
<dbReference type="Gene3D" id="2.40.420.20">
    <property type="match status" value="1"/>
</dbReference>